<evidence type="ECO:0000259" key="11">
    <source>
        <dbReference type="Pfam" id="PF04413"/>
    </source>
</evidence>
<keyword evidence="5 10" id="KW-0808">Transferase</keyword>
<dbReference type="InterPro" id="IPR039901">
    <property type="entry name" value="Kdotransferase"/>
</dbReference>
<evidence type="ECO:0000256" key="8">
    <source>
        <dbReference type="PIRSR" id="PIRSR639901-1"/>
    </source>
</evidence>
<dbReference type="GO" id="GO:0005886">
    <property type="term" value="C:plasma membrane"/>
    <property type="evidence" value="ECO:0007669"/>
    <property type="project" value="UniProtKB-SubCell"/>
</dbReference>
<dbReference type="RefSeq" id="WP_175454860.1">
    <property type="nucleotide sequence ID" value="NZ_CP119563.1"/>
</dbReference>
<dbReference type="Pfam" id="PF04413">
    <property type="entry name" value="Glycos_transf_N"/>
    <property type="match status" value="1"/>
</dbReference>
<dbReference type="GO" id="GO:0043842">
    <property type="term" value="F:Kdo transferase activity"/>
    <property type="evidence" value="ECO:0007669"/>
    <property type="project" value="UniProtKB-EC"/>
</dbReference>
<evidence type="ECO:0000256" key="5">
    <source>
        <dbReference type="ARBA" id="ARBA00022679"/>
    </source>
</evidence>
<evidence type="ECO:0000256" key="3">
    <source>
        <dbReference type="ARBA" id="ARBA00012621"/>
    </source>
</evidence>
<dbReference type="GO" id="GO:0009244">
    <property type="term" value="P:lipopolysaccharide core region biosynthetic process"/>
    <property type="evidence" value="ECO:0007669"/>
    <property type="project" value="UniProtKB-UniRule"/>
</dbReference>
<feature type="site" description="Transition state stabilizer" evidence="9">
    <location>
        <position position="217"/>
    </location>
</feature>
<comment type="pathway">
    <text evidence="2 10">Bacterial outer membrane biogenesis; LPS core biosynthesis.</text>
</comment>
<dbReference type="Gene3D" id="3.40.50.2000">
    <property type="entry name" value="Glycogen Phosphorylase B"/>
    <property type="match status" value="1"/>
</dbReference>
<organism evidence="12 13">
    <name type="scientific">Rhodobacter capsulatus</name>
    <name type="common">Rhodopseudomonas capsulata</name>
    <dbReference type="NCBI Taxonomy" id="1061"/>
    <lineage>
        <taxon>Bacteria</taxon>
        <taxon>Pseudomonadati</taxon>
        <taxon>Pseudomonadota</taxon>
        <taxon>Alphaproteobacteria</taxon>
        <taxon>Rhodobacterales</taxon>
        <taxon>Rhodobacter group</taxon>
        <taxon>Rhodobacter</taxon>
    </lineage>
</organism>
<comment type="catalytic activity">
    <reaction evidence="7 10">
        <text>lipid IVA (E. coli) + CMP-3-deoxy-beta-D-manno-octulosonate = alpha-Kdo-(2-&gt;6)-lipid IVA (E. coli) + CMP + H(+)</text>
        <dbReference type="Rhea" id="RHEA:28066"/>
        <dbReference type="ChEBI" id="CHEBI:15378"/>
        <dbReference type="ChEBI" id="CHEBI:58603"/>
        <dbReference type="ChEBI" id="CHEBI:60364"/>
        <dbReference type="ChEBI" id="CHEBI:60377"/>
        <dbReference type="ChEBI" id="CHEBI:85987"/>
        <dbReference type="EC" id="2.4.99.12"/>
    </reaction>
</comment>
<keyword evidence="10" id="KW-0472">Membrane</keyword>
<dbReference type="Proteomes" id="UP000183812">
    <property type="component" value="Unassembled WGS sequence"/>
</dbReference>
<comment type="subcellular location">
    <subcellularLocation>
        <location evidence="10">Cell membrane</location>
    </subcellularLocation>
</comment>
<dbReference type="InterPro" id="IPR007507">
    <property type="entry name" value="Glycos_transf_N"/>
</dbReference>
<evidence type="ECO:0000256" key="2">
    <source>
        <dbReference type="ARBA" id="ARBA00004713"/>
    </source>
</evidence>
<protein>
    <recommendedName>
        <fullName evidence="4 10">3-deoxy-D-manno-octulosonic acid transferase</fullName>
        <shortName evidence="10">Kdo transferase</shortName>
        <ecNumber evidence="3 10">2.4.99.12</ecNumber>
    </recommendedName>
    <alternativeName>
        <fullName evidence="6 10">Lipid IV(A) 3-deoxy-D-manno-octulosonic acid transferase</fullName>
    </alternativeName>
</protein>
<feature type="active site" description="Proton acceptor" evidence="8">
    <location>
        <position position="71"/>
    </location>
</feature>
<sequence>MTSPRPRPDGWQLRAYLAARPLLQPLMRAVLARRLKQGKEDPARLPEKLGRPTAARPAGRLVWLHAVGLGEVLALRPLIVALQAEAPDLAVLITSTARSSAQVLGTNLPAGAVHQFLPLDGPDFLRGFLDHWRPDLSIWSEQDLWPGAICDTAARGVPLAYVNARIGAGATAKRARLGGLYRDVLGRFSLIAAQDAGSAGHLRALGAENVRVMRSLKPAAAPLGVDPAELSRFQAALSGRKVWVAASTHAEDEAVVIEAAKALAAQDPAWLLILAPRLPARAETIQDALTRARLASARRSTGGMPDAATQVYLADSFGELGLWYRLARVACVGGSFGPVGGHNPWEAVCLGLPVLAGTVTHNFAADYADLAAAGLAQRIETGPEAGATLARAVAETAPAAQDRARALVATARAELAPLARELLALRKTDR</sequence>
<proteinExistence type="inferred from homology"/>
<evidence type="ECO:0000256" key="4">
    <source>
        <dbReference type="ARBA" id="ARBA00019077"/>
    </source>
</evidence>
<dbReference type="Gene3D" id="3.40.50.11720">
    <property type="entry name" value="3-Deoxy-D-manno-octulosonic-acid transferase, N-terminal domain"/>
    <property type="match status" value="1"/>
</dbReference>
<name>A0A1G7GD20_RHOCA</name>
<dbReference type="SUPFAM" id="SSF53756">
    <property type="entry name" value="UDP-Glycosyltransferase/glycogen phosphorylase"/>
    <property type="match status" value="1"/>
</dbReference>
<dbReference type="PANTHER" id="PTHR42755:SF1">
    <property type="entry name" value="3-DEOXY-D-MANNO-OCTULOSONIC ACID TRANSFERASE, MITOCHONDRIAL-RELATED"/>
    <property type="match status" value="1"/>
</dbReference>
<dbReference type="InterPro" id="IPR038107">
    <property type="entry name" value="Glycos_transf_N_sf"/>
</dbReference>
<dbReference type="EMBL" id="FNAY01000004">
    <property type="protein sequence ID" value="SDE86058.1"/>
    <property type="molecule type" value="Genomic_DNA"/>
</dbReference>
<feature type="domain" description="3-deoxy-D-manno-octulosonic-acid transferase N-terminal" evidence="11">
    <location>
        <begin position="44"/>
        <end position="217"/>
    </location>
</feature>
<dbReference type="AlphaFoldDB" id="A0A1G7GD20"/>
<comment type="function">
    <text evidence="1 10">Involved in lipopolysaccharide (LPS) biosynthesis. Catalyzes the transfer of 3-deoxy-D-manno-octulosonate (Kdo) residue(s) from CMP-Kdo to lipid IV(A), the tetraacyldisaccharide-1,4'-bisphosphate precursor of lipid A.</text>
</comment>
<evidence type="ECO:0000256" key="10">
    <source>
        <dbReference type="RuleBase" id="RU365103"/>
    </source>
</evidence>
<gene>
    <name evidence="12" type="ORF">SAMN04244550_01220</name>
</gene>
<reference evidence="12 13" key="1">
    <citation type="submission" date="2016-10" db="EMBL/GenBank/DDBJ databases">
        <authorList>
            <person name="de Groot N.N."/>
        </authorList>
    </citation>
    <scope>NUCLEOTIDE SEQUENCE [LARGE SCALE GENOMIC DNA]</scope>
    <source>
        <strain evidence="13">DSM 938 / 37b4</strain>
    </source>
</reference>
<feature type="site" description="Transition state stabilizer" evidence="9">
    <location>
        <position position="141"/>
    </location>
</feature>
<evidence type="ECO:0000256" key="1">
    <source>
        <dbReference type="ARBA" id="ARBA00003394"/>
    </source>
</evidence>
<keyword evidence="10" id="KW-0448">Lipopolysaccharide biosynthesis</keyword>
<evidence type="ECO:0000313" key="12">
    <source>
        <dbReference type="EMBL" id="SDE86058.1"/>
    </source>
</evidence>
<evidence type="ECO:0000256" key="6">
    <source>
        <dbReference type="ARBA" id="ARBA00031445"/>
    </source>
</evidence>
<keyword evidence="10" id="KW-1003">Cell membrane</keyword>
<evidence type="ECO:0000256" key="9">
    <source>
        <dbReference type="PIRSR" id="PIRSR639901-2"/>
    </source>
</evidence>
<accession>A0A1G7GD20</accession>
<evidence type="ECO:0000256" key="7">
    <source>
        <dbReference type="ARBA" id="ARBA00049183"/>
    </source>
</evidence>
<dbReference type="UniPathway" id="UPA00958"/>
<dbReference type="GO" id="GO:0009245">
    <property type="term" value="P:lipid A biosynthetic process"/>
    <property type="evidence" value="ECO:0007669"/>
    <property type="project" value="TreeGrafter"/>
</dbReference>
<dbReference type="EC" id="2.4.99.12" evidence="3 10"/>
<comment type="similarity">
    <text evidence="10">Belongs to the glycosyltransferase group 1 family.</text>
</comment>
<dbReference type="PANTHER" id="PTHR42755">
    <property type="entry name" value="3-DEOXY-MANNO-OCTULOSONATE CYTIDYLYLTRANSFERASE"/>
    <property type="match status" value="1"/>
</dbReference>
<evidence type="ECO:0000313" key="13">
    <source>
        <dbReference type="Proteomes" id="UP000183812"/>
    </source>
</evidence>